<evidence type="ECO:0000313" key="2">
    <source>
        <dbReference type="EMBL" id="AVH60922.1"/>
    </source>
</evidence>
<organism evidence="2 3">
    <name type="scientific">Streptomyces dengpaensis</name>
    <dbReference type="NCBI Taxonomy" id="2049881"/>
    <lineage>
        <taxon>Bacteria</taxon>
        <taxon>Bacillati</taxon>
        <taxon>Actinomycetota</taxon>
        <taxon>Actinomycetes</taxon>
        <taxon>Kitasatosporales</taxon>
        <taxon>Streptomycetaceae</taxon>
        <taxon>Streptomyces</taxon>
    </lineage>
</organism>
<protein>
    <recommendedName>
        <fullName evidence="1">HTH luxR-type domain-containing protein</fullName>
    </recommendedName>
</protein>
<dbReference type="InterPro" id="IPR016032">
    <property type="entry name" value="Sig_transdc_resp-reg_C-effctor"/>
</dbReference>
<dbReference type="InterPro" id="IPR036388">
    <property type="entry name" value="WH-like_DNA-bd_sf"/>
</dbReference>
<keyword evidence="3" id="KW-1185">Reference proteome</keyword>
<feature type="domain" description="HTH luxR-type" evidence="1">
    <location>
        <begin position="1"/>
        <end position="35"/>
    </location>
</feature>
<dbReference type="RefSeq" id="WP_099505977.1">
    <property type="nucleotide sequence ID" value="NZ_CP026652.1"/>
</dbReference>
<dbReference type="SUPFAM" id="SSF46894">
    <property type="entry name" value="C-terminal effector domain of the bipartite response regulators"/>
    <property type="match status" value="1"/>
</dbReference>
<evidence type="ECO:0000313" key="3">
    <source>
        <dbReference type="Proteomes" id="UP000238413"/>
    </source>
</evidence>
<dbReference type="PROSITE" id="PS50043">
    <property type="entry name" value="HTH_LUXR_2"/>
    <property type="match status" value="1"/>
</dbReference>
<dbReference type="InterPro" id="IPR000792">
    <property type="entry name" value="Tscrpt_reg_LuxR_C"/>
</dbReference>
<gene>
    <name evidence="2" type="ORF">C4B68_02265</name>
</gene>
<accession>A0ABN5IEY0</accession>
<dbReference type="Pfam" id="PF00196">
    <property type="entry name" value="GerE"/>
    <property type="match status" value="1"/>
</dbReference>
<dbReference type="EMBL" id="CP026652">
    <property type="protein sequence ID" value="AVH60922.1"/>
    <property type="molecule type" value="Genomic_DNA"/>
</dbReference>
<reference evidence="2 3" key="1">
    <citation type="submission" date="2018-02" db="EMBL/GenBank/DDBJ databases">
        <title>Complete genome sequence of Streptomyces dengpaensis, the producer of angucyclines.</title>
        <authorList>
            <person name="Yumei L."/>
        </authorList>
    </citation>
    <scope>NUCLEOTIDE SEQUENCE [LARGE SCALE GENOMIC DNA]</scope>
    <source>
        <strain evidence="2 3">XZHG99</strain>
    </source>
</reference>
<name>A0ABN5IEY0_9ACTN</name>
<dbReference type="Gene3D" id="1.10.10.10">
    <property type="entry name" value="Winged helix-like DNA-binding domain superfamily/Winged helix DNA-binding domain"/>
    <property type="match status" value="1"/>
</dbReference>
<proteinExistence type="predicted"/>
<evidence type="ECO:0000259" key="1">
    <source>
        <dbReference type="PROSITE" id="PS50043"/>
    </source>
</evidence>
<dbReference type="Proteomes" id="UP000238413">
    <property type="component" value="Chromosome"/>
</dbReference>
<sequence>MFISPRTGEWHLGNVFTKLGVSSRRQLRSVLSPPKPGTTMA</sequence>